<dbReference type="OrthoDB" id="2987886at2"/>
<dbReference type="Pfam" id="PF09991">
    <property type="entry name" value="DUF2232"/>
    <property type="match status" value="1"/>
</dbReference>
<keyword evidence="3" id="KW-1185">Reference proteome</keyword>
<evidence type="ECO:0000313" key="3">
    <source>
        <dbReference type="Proteomes" id="UP000245938"/>
    </source>
</evidence>
<gene>
    <name evidence="2" type="ORF">DEX24_07380</name>
</gene>
<dbReference type="RefSeq" id="WP_109305777.1">
    <property type="nucleotide sequence ID" value="NZ_BJUF01000048.1"/>
</dbReference>
<dbReference type="InterPro" id="IPR018710">
    <property type="entry name" value="DUF2232"/>
</dbReference>
<comment type="caution">
    <text evidence="2">The sequence shown here is derived from an EMBL/GenBank/DDBJ whole genome shotgun (WGS) entry which is preliminary data.</text>
</comment>
<protein>
    <recommendedName>
        <fullName evidence="4">DUF2232 domain-containing protein</fullName>
    </recommendedName>
</protein>
<dbReference type="PANTHER" id="PTHR41324:SF1">
    <property type="entry name" value="DUF2232 DOMAIN-CONTAINING PROTEIN"/>
    <property type="match status" value="1"/>
</dbReference>
<keyword evidence="1" id="KW-1133">Transmembrane helix</keyword>
<evidence type="ECO:0000313" key="2">
    <source>
        <dbReference type="EMBL" id="PWI25723.1"/>
    </source>
</evidence>
<dbReference type="EMBL" id="QFVR01000007">
    <property type="protein sequence ID" value="PWI25723.1"/>
    <property type="molecule type" value="Genomic_DNA"/>
</dbReference>
<feature type="transmembrane region" description="Helical" evidence="1">
    <location>
        <begin position="54"/>
        <end position="87"/>
    </location>
</feature>
<feature type="transmembrane region" description="Helical" evidence="1">
    <location>
        <begin position="99"/>
        <end position="121"/>
    </location>
</feature>
<dbReference type="AlphaFoldDB" id="A0A2U3AMF7"/>
<keyword evidence="1" id="KW-0472">Membrane</keyword>
<accession>A0A2U3AMF7</accession>
<proteinExistence type="predicted"/>
<organism evidence="2 3">
    <name type="scientific">Kurthia sibirica</name>
    <dbReference type="NCBI Taxonomy" id="202750"/>
    <lineage>
        <taxon>Bacteria</taxon>
        <taxon>Bacillati</taxon>
        <taxon>Bacillota</taxon>
        <taxon>Bacilli</taxon>
        <taxon>Bacillales</taxon>
        <taxon>Caryophanaceae</taxon>
        <taxon>Kurthia</taxon>
    </lineage>
</organism>
<dbReference type="PANTHER" id="PTHR41324">
    <property type="entry name" value="MEMBRANE PROTEIN-RELATED"/>
    <property type="match status" value="1"/>
</dbReference>
<feature type="transmembrane region" description="Helical" evidence="1">
    <location>
        <begin position="276"/>
        <end position="298"/>
    </location>
</feature>
<evidence type="ECO:0008006" key="4">
    <source>
        <dbReference type="Google" id="ProtNLM"/>
    </source>
</evidence>
<dbReference type="Proteomes" id="UP000245938">
    <property type="component" value="Unassembled WGS sequence"/>
</dbReference>
<feature type="transmembrane region" description="Helical" evidence="1">
    <location>
        <begin position="12"/>
        <end position="34"/>
    </location>
</feature>
<feature type="transmembrane region" description="Helical" evidence="1">
    <location>
        <begin position="239"/>
        <end position="264"/>
    </location>
</feature>
<feature type="transmembrane region" description="Helical" evidence="1">
    <location>
        <begin position="218"/>
        <end position="233"/>
    </location>
</feature>
<name>A0A2U3AMF7_9BACL</name>
<sequence length="314" mass="34811">MPNNNAQKLTQGALMAAIFIIFVLLSLIPGLNIITMWFMPLPLIWYSIKYDIKSAAVVTVVSIVIALLFTGIVQGVLAFGFAIIGTTIGQAIRLGKSKFYIVMAATIASLFFFVVTFVTYIKFTNINIIDQGMKNAEKSLNTAMKLNEKLGIDQTQLLTPKMIDKAMEMASASVPSAIIFVSFLLGMMIIITSFPLLKRLGVSVPKFGAFRDLRLPKILLFIYIIVLGMQLFIKPETGTYLYVVAINLSLIFTMLFLMQGISFIHYFVYVKKMPTAIAWIGTVLAIPLSSYIILLGIVDLGFDLRMLLSGKTKK</sequence>
<reference evidence="2 3" key="1">
    <citation type="submission" date="2018-05" db="EMBL/GenBank/DDBJ databases">
        <title>Kurthia sibirica genome sequence.</title>
        <authorList>
            <person name="Maclea K.S."/>
            <person name="Goen A.E."/>
        </authorList>
    </citation>
    <scope>NUCLEOTIDE SEQUENCE [LARGE SCALE GENOMIC DNA]</scope>
    <source>
        <strain evidence="2 3">ATCC 49154</strain>
    </source>
</reference>
<feature type="transmembrane region" description="Helical" evidence="1">
    <location>
        <begin position="177"/>
        <end position="197"/>
    </location>
</feature>
<keyword evidence="1" id="KW-0812">Transmembrane</keyword>
<evidence type="ECO:0000256" key="1">
    <source>
        <dbReference type="SAM" id="Phobius"/>
    </source>
</evidence>